<dbReference type="EMBL" id="PVZC01000010">
    <property type="protein sequence ID" value="PRX92245.1"/>
    <property type="molecule type" value="Genomic_DNA"/>
</dbReference>
<organism evidence="2 3">
    <name type="scientific">Allonocardiopsis opalescens</name>
    <dbReference type="NCBI Taxonomy" id="1144618"/>
    <lineage>
        <taxon>Bacteria</taxon>
        <taxon>Bacillati</taxon>
        <taxon>Actinomycetota</taxon>
        <taxon>Actinomycetes</taxon>
        <taxon>Streptosporangiales</taxon>
        <taxon>Allonocardiopsis</taxon>
    </lineage>
</organism>
<name>A0A2T0PTL6_9ACTN</name>
<sequence>MRRCPRWTSRRGPRVRRPLALLGLTAPGGLPFLVPEVRLHYKAEAVRPKEEADFAAALPAPGCAAPSPRTTKRPRGPDA</sequence>
<feature type="compositionally biased region" description="Low complexity" evidence="1">
    <location>
        <begin position="57"/>
        <end position="68"/>
    </location>
</feature>
<protein>
    <submittedName>
        <fullName evidence="2">Uncharacterized protein</fullName>
    </submittedName>
</protein>
<dbReference type="AlphaFoldDB" id="A0A2T0PTL6"/>
<reference evidence="2 3" key="1">
    <citation type="submission" date="2018-03" db="EMBL/GenBank/DDBJ databases">
        <title>Genomic Encyclopedia of Archaeal and Bacterial Type Strains, Phase II (KMG-II): from individual species to whole genera.</title>
        <authorList>
            <person name="Goeker M."/>
        </authorList>
    </citation>
    <scope>NUCLEOTIDE SEQUENCE [LARGE SCALE GENOMIC DNA]</scope>
    <source>
        <strain evidence="2 3">DSM 45601</strain>
    </source>
</reference>
<gene>
    <name evidence="2" type="ORF">CLV72_1105</name>
</gene>
<proteinExistence type="predicted"/>
<dbReference type="Proteomes" id="UP000237846">
    <property type="component" value="Unassembled WGS sequence"/>
</dbReference>
<evidence type="ECO:0000313" key="3">
    <source>
        <dbReference type="Proteomes" id="UP000237846"/>
    </source>
</evidence>
<evidence type="ECO:0000313" key="2">
    <source>
        <dbReference type="EMBL" id="PRX92245.1"/>
    </source>
</evidence>
<accession>A0A2T0PTL6</accession>
<evidence type="ECO:0000256" key="1">
    <source>
        <dbReference type="SAM" id="MobiDB-lite"/>
    </source>
</evidence>
<keyword evidence="3" id="KW-1185">Reference proteome</keyword>
<feature type="region of interest" description="Disordered" evidence="1">
    <location>
        <begin position="57"/>
        <end position="79"/>
    </location>
</feature>
<feature type="compositionally biased region" description="Basic residues" evidence="1">
    <location>
        <begin position="70"/>
        <end position="79"/>
    </location>
</feature>
<comment type="caution">
    <text evidence="2">The sequence shown here is derived from an EMBL/GenBank/DDBJ whole genome shotgun (WGS) entry which is preliminary data.</text>
</comment>